<dbReference type="AlphaFoldDB" id="A0A5A7QR93"/>
<reference evidence="12" key="1">
    <citation type="journal article" date="2019" name="Curr. Biol.">
        <title>Genome Sequence of Striga asiatica Provides Insight into the Evolution of Plant Parasitism.</title>
        <authorList>
            <person name="Yoshida S."/>
            <person name="Kim S."/>
            <person name="Wafula E.K."/>
            <person name="Tanskanen J."/>
            <person name="Kim Y.M."/>
            <person name="Honaas L."/>
            <person name="Yang Z."/>
            <person name="Spallek T."/>
            <person name="Conn C.E."/>
            <person name="Ichihashi Y."/>
            <person name="Cheong K."/>
            <person name="Cui S."/>
            <person name="Der J.P."/>
            <person name="Gundlach H."/>
            <person name="Jiao Y."/>
            <person name="Hori C."/>
            <person name="Ishida J.K."/>
            <person name="Kasahara H."/>
            <person name="Kiba T."/>
            <person name="Kim M.S."/>
            <person name="Koo N."/>
            <person name="Laohavisit A."/>
            <person name="Lee Y.H."/>
            <person name="Lumba S."/>
            <person name="McCourt P."/>
            <person name="Mortimer J.C."/>
            <person name="Mutuku J.M."/>
            <person name="Nomura T."/>
            <person name="Sasaki-Sekimoto Y."/>
            <person name="Seto Y."/>
            <person name="Wang Y."/>
            <person name="Wakatake T."/>
            <person name="Sakakibara H."/>
            <person name="Demura T."/>
            <person name="Yamaguchi S."/>
            <person name="Yoneyama K."/>
            <person name="Manabe R.I."/>
            <person name="Nelson D.C."/>
            <person name="Schulman A.H."/>
            <person name="Timko M.P."/>
            <person name="dePamphilis C.W."/>
            <person name="Choi D."/>
            <person name="Shirasu K."/>
        </authorList>
    </citation>
    <scope>NUCLEOTIDE SEQUENCE [LARGE SCALE GENOMIC DNA]</scope>
    <source>
        <strain evidence="12">cv. UVA1</strain>
    </source>
</reference>
<dbReference type="InterPro" id="IPR030395">
    <property type="entry name" value="GP_PDE_dom"/>
</dbReference>
<evidence type="ECO:0000256" key="6">
    <source>
        <dbReference type="ARBA" id="ARBA00023180"/>
    </source>
</evidence>
<evidence type="ECO:0000256" key="2">
    <source>
        <dbReference type="ARBA" id="ARBA00012247"/>
    </source>
</evidence>
<feature type="chain" id="PRO_5023000138" description="glycerophosphodiester phosphodiesterase" evidence="9">
    <location>
        <begin position="26"/>
        <end position="722"/>
    </location>
</feature>
<keyword evidence="4" id="KW-0319">Glycerol metabolism</keyword>
<evidence type="ECO:0000256" key="7">
    <source>
        <dbReference type="ARBA" id="ARBA00047512"/>
    </source>
</evidence>
<evidence type="ECO:0000256" key="8">
    <source>
        <dbReference type="SAM" id="MobiDB-lite"/>
    </source>
</evidence>
<dbReference type="GO" id="GO:0008889">
    <property type="term" value="F:glycerophosphodiester phosphodiesterase activity"/>
    <property type="evidence" value="ECO:0007669"/>
    <property type="project" value="UniProtKB-EC"/>
</dbReference>
<dbReference type="EC" id="3.1.4.46" evidence="2"/>
<feature type="compositionally biased region" description="Pro residues" evidence="8">
    <location>
        <begin position="674"/>
        <end position="690"/>
    </location>
</feature>
<keyword evidence="12" id="KW-1185">Reference proteome</keyword>
<evidence type="ECO:0000313" key="11">
    <source>
        <dbReference type="EMBL" id="GER47730.1"/>
    </source>
</evidence>
<dbReference type="PROSITE" id="PS51704">
    <property type="entry name" value="GP_PDE"/>
    <property type="match status" value="2"/>
</dbReference>
<comment type="similarity">
    <text evidence="1">Belongs to the glycerophosphoryl diester phosphodiesterase family.</text>
</comment>
<proteinExistence type="inferred from homology"/>
<protein>
    <recommendedName>
        <fullName evidence="2">glycerophosphodiester phosphodiesterase</fullName>
        <ecNumber evidence="2">3.1.4.46</ecNumber>
    </recommendedName>
</protein>
<dbReference type="Pfam" id="PF03009">
    <property type="entry name" value="GDPD"/>
    <property type="match status" value="1"/>
</dbReference>
<feature type="domain" description="GP-PDE" evidence="10">
    <location>
        <begin position="359"/>
        <end position="643"/>
    </location>
</feature>
<evidence type="ECO:0000256" key="9">
    <source>
        <dbReference type="SAM" id="SignalP"/>
    </source>
</evidence>
<gene>
    <name evidence="11" type="ORF">STAS_24854</name>
</gene>
<evidence type="ECO:0000256" key="1">
    <source>
        <dbReference type="ARBA" id="ARBA00007277"/>
    </source>
</evidence>
<dbReference type="SUPFAM" id="SSF51695">
    <property type="entry name" value="PLC-like phosphodiesterases"/>
    <property type="match status" value="2"/>
</dbReference>
<evidence type="ECO:0000256" key="5">
    <source>
        <dbReference type="ARBA" id="ARBA00022801"/>
    </source>
</evidence>
<dbReference type="Proteomes" id="UP000325081">
    <property type="component" value="Unassembled WGS sequence"/>
</dbReference>
<comment type="caution">
    <text evidence="11">The sequence shown here is derived from an EMBL/GenBank/DDBJ whole genome shotgun (WGS) entry which is preliminary data.</text>
</comment>
<feature type="domain" description="GP-PDE" evidence="10">
    <location>
        <begin position="40"/>
        <end position="343"/>
    </location>
</feature>
<dbReference type="FunFam" id="3.20.20.190:FF:000011">
    <property type="entry name" value="Glycerophosphodiester phosphodiesterase GDPDL3"/>
    <property type="match status" value="1"/>
</dbReference>
<keyword evidence="3 9" id="KW-0732">Signal</keyword>
<dbReference type="PANTHER" id="PTHR43620">
    <property type="entry name" value="GLYCEROPHOSPHORYL DIESTER PHOSPHODIESTERASE"/>
    <property type="match status" value="1"/>
</dbReference>
<evidence type="ECO:0000256" key="3">
    <source>
        <dbReference type="ARBA" id="ARBA00022729"/>
    </source>
</evidence>
<feature type="region of interest" description="Disordered" evidence="8">
    <location>
        <begin position="674"/>
        <end position="704"/>
    </location>
</feature>
<dbReference type="InterPro" id="IPR017946">
    <property type="entry name" value="PLC-like_Pdiesterase_TIM-brl"/>
</dbReference>
<comment type="catalytic activity">
    <reaction evidence="7">
        <text>a sn-glycero-3-phosphodiester + H2O = an alcohol + sn-glycerol 3-phosphate + H(+)</text>
        <dbReference type="Rhea" id="RHEA:12969"/>
        <dbReference type="ChEBI" id="CHEBI:15377"/>
        <dbReference type="ChEBI" id="CHEBI:15378"/>
        <dbReference type="ChEBI" id="CHEBI:30879"/>
        <dbReference type="ChEBI" id="CHEBI:57597"/>
        <dbReference type="ChEBI" id="CHEBI:83408"/>
        <dbReference type="EC" id="3.1.4.46"/>
    </reaction>
</comment>
<dbReference type="GO" id="GO:0006629">
    <property type="term" value="P:lipid metabolic process"/>
    <property type="evidence" value="ECO:0007669"/>
    <property type="project" value="InterPro"/>
</dbReference>
<organism evidence="11 12">
    <name type="scientific">Striga asiatica</name>
    <name type="common">Asiatic witchweed</name>
    <name type="synonym">Buchnera asiatica</name>
    <dbReference type="NCBI Taxonomy" id="4170"/>
    <lineage>
        <taxon>Eukaryota</taxon>
        <taxon>Viridiplantae</taxon>
        <taxon>Streptophyta</taxon>
        <taxon>Embryophyta</taxon>
        <taxon>Tracheophyta</taxon>
        <taxon>Spermatophyta</taxon>
        <taxon>Magnoliopsida</taxon>
        <taxon>eudicotyledons</taxon>
        <taxon>Gunneridae</taxon>
        <taxon>Pentapetalae</taxon>
        <taxon>asterids</taxon>
        <taxon>lamiids</taxon>
        <taxon>Lamiales</taxon>
        <taxon>Orobanchaceae</taxon>
        <taxon>Buchnereae</taxon>
        <taxon>Striga</taxon>
    </lineage>
</organism>
<feature type="signal peptide" evidence="9">
    <location>
        <begin position="1"/>
        <end position="25"/>
    </location>
</feature>
<dbReference type="GO" id="GO:0006071">
    <property type="term" value="P:glycerol metabolic process"/>
    <property type="evidence" value="ECO:0007669"/>
    <property type="project" value="UniProtKB-KW"/>
</dbReference>
<evidence type="ECO:0000313" key="12">
    <source>
        <dbReference type="Proteomes" id="UP000325081"/>
    </source>
</evidence>
<keyword evidence="5" id="KW-0378">Hydrolase</keyword>
<evidence type="ECO:0000259" key="10">
    <source>
        <dbReference type="PROSITE" id="PS51704"/>
    </source>
</evidence>
<dbReference type="Gene3D" id="3.20.20.190">
    <property type="entry name" value="Phosphatidylinositol (PI) phosphodiesterase"/>
    <property type="match status" value="2"/>
</dbReference>
<evidence type="ECO:0000256" key="4">
    <source>
        <dbReference type="ARBA" id="ARBA00022798"/>
    </source>
</evidence>
<dbReference type="EMBL" id="BKCP01008048">
    <property type="protein sequence ID" value="GER47730.1"/>
    <property type="molecule type" value="Genomic_DNA"/>
</dbReference>
<accession>A0A5A7QR93</accession>
<name>A0A5A7QR93_STRAF</name>
<keyword evidence="6" id="KW-0325">Glycoprotein</keyword>
<sequence>MWIFRSVFWVFYIVLLCSSATLIGGQSSKRSWQTLNGSAPLVIANGGFSGIIADSSSVAYSLAVQLGLPNLLVSCDLMLTKDNRGICFPNILLQNSSDIDFVYPNRSSSYPVNGVQMKGYFSVDFYYNELISNVSLTQGIYSRAPNFDYSGLQIMTPESIYESQPQPSGVWLNIQYDSFFTQHGLNMREYVLNLLKSSSGVGIKYISSPEVDFLTRARNGVGRRKLVFQLLGSEETEPTTNRTYASFLNNLEEIRKFADGILVPKSFIWAVDKEQYLLNYTSIVLDAHRAGLEVFASGFANDAQLPYNYSYDPVLEYLSFIDNGVFSVDGVLSDFPLTPSATIDCYSHMNGNETILANFTIIANEGANGDYPGCTDVAYEKAVSDGANILRCPVQITNDGVPICLGSINLFNATNVVQSPYLNRAADNNELGIKGGLFVYNFTWAEIKTLKPQISSPYKDGFGLFRNPRAINDGKLMQLSDFLAFANNQSSVSGVMISIEGLSVTDAVNKALKGSTSKRVLIESSDSSVLRKMSRERYETVYVVDEDVSDVAESTISEIHGFAGSVIVSKRSVYPTDAFFVIGETNLVERLQKSNLTVYVRLFRNEYVAQPWDFLSDPYFEINRNRCLKYRASKRPLYMQSVQVGGLIELMTPQSLPPAEAPIPVLTDDNVTEPPLPPVVVRRPTPPPLPRHAMAPTPTQHSGQPTLVATTALTAVLMLACL</sequence>
<dbReference type="PANTHER" id="PTHR43620:SF7">
    <property type="entry name" value="GLYCEROPHOSPHODIESTER PHOSPHODIESTERASE GDPD5-RELATED"/>
    <property type="match status" value="1"/>
</dbReference>
<dbReference type="OrthoDB" id="1058301at2759"/>